<accession>A0A7W6WB38</accession>
<name>A0A7W6WB38_9PROT</name>
<comment type="caution">
    <text evidence="1">The sequence shown here is derived from an EMBL/GenBank/DDBJ whole genome shotgun (WGS) entry which is preliminary data.</text>
</comment>
<dbReference type="AlphaFoldDB" id="A0A7W6WB38"/>
<gene>
    <name evidence="1" type="ORF">GGD89_002763</name>
    <name evidence="2" type="ORF">GGD89_003421</name>
</gene>
<evidence type="ECO:0000313" key="1">
    <source>
        <dbReference type="EMBL" id="MBB4267122.1"/>
    </source>
</evidence>
<dbReference type="Proteomes" id="UP000554286">
    <property type="component" value="Unassembled WGS sequence"/>
</dbReference>
<dbReference type="EMBL" id="JACIGK010000021">
    <property type="protein sequence ID" value="MBB4267122.1"/>
    <property type="molecule type" value="Genomic_DNA"/>
</dbReference>
<feature type="non-terminal residue" evidence="1">
    <location>
        <position position="1"/>
    </location>
</feature>
<evidence type="ECO:0008006" key="4">
    <source>
        <dbReference type="Google" id="ProtNLM"/>
    </source>
</evidence>
<evidence type="ECO:0000313" key="3">
    <source>
        <dbReference type="Proteomes" id="UP000554286"/>
    </source>
</evidence>
<dbReference type="EMBL" id="JACIGK010000033">
    <property type="protein sequence ID" value="MBB4267772.1"/>
    <property type="molecule type" value="Genomic_DNA"/>
</dbReference>
<proteinExistence type="predicted"/>
<keyword evidence="3" id="KW-1185">Reference proteome</keyword>
<sequence>LVRAISDKRTLKTRRKRAAWDPSYLASILNMNIP</sequence>
<evidence type="ECO:0000313" key="2">
    <source>
        <dbReference type="EMBL" id="MBB4267772.1"/>
    </source>
</evidence>
<protein>
    <recommendedName>
        <fullName evidence="4">ISAs1 family transposase</fullName>
    </recommendedName>
</protein>
<organism evidence="1 3">
    <name type="scientific">Roseospira visakhapatnamensis</name>
    <dbReference type="NCBI Taxonomy" id="390880"/>
    <lineage>
        <taxon>Bacteria</taxon>
        <taxon>Pseudomonadati</taxon>
        <taxon>Pseudomonadota</taxon>
        <taxon>Alphaproteobacteria</taxon>
        <taxon>Rhodospirillales</taxon>
        <taxon>Rhodospirillaceae</taxon>
        <taxon>Roseospira</taxon>
    </lineage>
</organism>
<reference evidence="1 3" key="1">
    <citation type="submission" date="2020-08" db="EMBL/GenBank/DDBJ databases">
        <title>Genome sequencing of Purple Non-Sulfur Bacteria from various extreme environments.</title>
        <authorList>
            <person name="Mayer M."/>
        </authorList>
    </citation>
    <scope>NUCLEOTIDE SEQUENCE [LARGE SCALE GENOMIC DNA]</scope>
    <source>
        <strain evidence="1 3">JA131</strain>
    </source>
</reference>